<feature type="binding site" evidence="12">
    <location>
        <position position="313"/>
    </location>
    <ligand>
        <name>[4Fe-4S] cluster</name>
        <dbReference type="ChEBI" id="CHEBI:49883"/>
        <label>2</label>
        <note>4Fe-4S-substrate</note>
    </ligand>
</feature>
<keyword evidence="10 12" id="KW-0456">Lyase</keyword>
<evidence type="ECO:0000256" key="4">
    <source>
        <dbReference type="ARBA" id="ARBA00022723"/>
    </source>
</evidence>
<dbReference type="InterPro" id="IPR006638">
    <property type="entry name" value="Elp3/MiaA/NifB-like_rSAM"/>
</dbReference>
<feature type="binding site" evidence="12">
    <location>
        <position position="299"/>
    </location>
    <ligand>
        <name>[4Fe-4S] cluster</name>
        <dbReference type="ChEBI" id="CHEBI:49883"/>
        <label>2</label>
        <note>4Fe-4S-substrate</note>
    </ligand>
</feature>
<keyword evidence="9 12" id="KW-0501">Molybdenum cofactor biosynthesis</keyword>
<reference evidence="15" key="1">
    <citation type="journal article" date="2019" name="Int. J. Syst. Evol. Microbiol.">
        <title>The Global Catalogue of Microorganisms (GCM) 10K type strain sequencing project: providing services to taxonomists for standard genome sequencing and annotation.</title>
        <authorList>
            <consortium name="The Broad Institute Genomics Platform"/>
            <consortium name="The Broad Institute Genome Sequencing Center for Infectious Disease"/>
            <person name="Wu L."/>
            <person name="Ma J."/>
        </authorList>
    </citation>
    <scope>NUCLEOTIDE SEQUENCE [LARGE SCALE GENOMIC DNA]</scope>
    <source>
        <strain evidence="15">JCM 16950</strain>
    </source>
</reference>
<keyword evidence="2 12" id="KW-0004">4Fe-4S</keyword>
<evidence type="ECO:0000256" key="10">
    <source>
        <dbReference type="ARBA" id="ARBA00023239"/>
    </source>
</evidence>
<feature type="binding site" evidence="12">
    <location>
        <position position="62"/>
    </location>
    <ligand>
        <name>[4Fe-4S] cluster</name>
        <dbReference type="ChEBI" id="CHEBI:49883"/>
        <label>1</label>
        <note>4Fe-4S-S-AdoMet</note>
    </ligand>
</feature>
<dbReference type="Pfam" id="PF06463">
    <property type="entry name" value="Mob_synth_C"/>
    <property type="match status" value="1"/>
</dbReference>
<feature type="binding site" evidence="12">
    <location>
        <position position="296"/>
    </location>
    <ligand>
        <name>[4Fe-4S] cluster</name>
        <dbReference type="ChEBI" id="CHEBI:49883"/>
        <label>2</label>
        <note>4Fe-4S-substrate</note>
    </ligand>
</feature>
<evidence type="ECO:0000256" key="2">
    <source>
        <dbReference type="ARBA" id="ARBA00022485"/>
    </source>
</evidence>
<feature type="binding site" evidence="12">
    <location>
        <position position="161"/>
    </location>
    <ligand>
        <name>S-adenosyl-L-methionine</name>
        <dbReference type="ChEBI" id="CHEBI:59789"/>
    </ligand>
</feature>
<dbReference type="SUPFAM" id="SSF102114">
    <property type="entry name" value="Radical SAM enzymes"/>
    <property type="match status" value="1"/>
</dbReference>
<dbReference type="SFLD" id="SFLDG01067">
    <property type="entry name" value="SPASM/twitch_domain_containing"/>
    <property type="match status" value="1"/>
</dbReference>
<dbReference type="Pfam" id="PF04055">
    <property type="entry name" value="Radical_SAM"/>
    <property type="match status" value="1"/>
</dbReference>
<sequence>MSTLFDEAAQPSLGPIRRTGARAAGAGVAATPGHATQDTRGRELRDMRISVTDRCNFRCVYCMPKEIFGRDYVFLPKDQLLSFEEIVRVVQAGIAHGVHKVRLTGGEPLLRKGIEDLVRMLAELRTTEGTKPDIALTTNGSALAHLAPALKEAGLDRVTVSLDSLDDEVFRSMNDIDFPVQRVLDGIHAAADAGLRIKVNTVVKRGMNEGDIVDIAGHFKGTGVIVRFIEFMDVGTTNGWEMRDVVPSAEVLEKIAAVYPLQAVPPQYAAETAKRWQYVDGTGEVGVISSVTQPFCGACTRGRISADGKLFTCLFADHGHDLRGMLRDGCTDAELEGMIGRLWSVRDDHYSEIRGAATAALRTSSRIEMSYIGG</sequence>
<feature type="domain" description="Radical SAM core" evidence="13">
    <location>
        <begin position="39"/>
        <end position="262"/>
    </location>
</feature>
<dbReference type="EMBL" id="BAABAF010000006">
    <property type="protein sequence ID" value="GAA3766344.1"/>
    <property type="molecule type" value="Genomic_DNA"/>
</dbReference>
<evidence type="ECO:0000256" key="6">
    <source>
        <dbReference type="ARBA" id="ARBA00023004"/>
    </source>
</evidence>
<evidence type="ECO:0000256" key="3">
    <source>
        <dbReference type="ARBA" id="ARBA00022691"/>
    </source>
</evidence>
<dbReference type="Gene3D" id="3.20.20.70">
    <property type="entry name" value="Aldolase class I"/>
    <property type="match status" value="1"/>
</dbReference>
<feature type="binding site" evidence="12">
    <location>
        <position position="102"/>
    </location>
    <ligand>
        <name>GTP</name>
        <dbReference type="ChEBI" id="CHEBI:37565"/>
    </ligand>
</feature>
<feature type="binding site" evidence="12">
    <location>
        <position position="106"/>
    </location>
    <ligand>
        <name>S-adenosyl-L-methionine</name>
        <dbReference type="ChEBI" id="CHEBI:59789"/>
    </ligand>
</feature>
<protein>
    <recommendedName>
        <fullName evidence="1 12">GTP 3',8-cyclase</fullName>
        <ecNumber evidence="1 12">4.1.99.22</ecNumber>
    </recommendedName>
    <alternativeName>
        <fullName evidence="12">Molybdenum cofactor biosynthesis protein A</fullName>
    </alternativeName>
</protein>
<feature type="binding site" evidence="12">
    <location>
        <position position="55"/>
    </location>
    <ligand>
        <name>[4Fe-4S] cluster</name>
        <dbReference type="ChEBI" id="CHEBI:49883"/>
        <label>1</label>
        <note>4Fe-4S-S-AdoMet</note>
    </ligand>
</feature>
<gene>
    <name evidence="12 14" type="primary">moaA</name>
    <name evidence="14" type="ORF">GCM10022240_18570</name>
</gene>
<evidence type="ECO:0000256" key="1">
    <source>
        <dbReference type="ARBA" id="ARBA00012167"/>
    </source>
</evidence>
<dbReference type="RefSeq" id="WP_344782836.1">
    <property type="nucleotide sequence ID" value="NZ_BAABAF010000006.1"/>
</dbReference>
<dbReference type="InterPro" id="IPR040064">
    <property type="entry name" value="MoaA-like"/>
</dbReference>
<dbReference type="InterPro" id="IPR050105">
    <property type="entry name" value="MoCo_biosynth_MoaA/MoaC"/>
</dbReference>
<accession>A0ABP7GJS5</accession>
<dbReference type="PANTHER" id="PTHR22960:SF0">
    <property type="entry name" value="MOLYBDENUM COFACTOR BIOSYNTHESIS PROTEIN 1"/>
    <property type="match status" value="1"/>
</dbReference>
<dbReference type="NCBIfam" id="TIGR02666">
    <property type="entry name" value="moaA"/>
    <property type="match status" value="1"/>
</dbReference>
<proteinExistence type="inferred from homology"/>
<comment type="similarity">
    <text evidence="12">Belongs to the radical SAM superfamily. MoaA family.</text>
</comment>
<dbReference type="SMART" id="SM00729">
    <property type="entry name" value="Elp3"/>
    <property type="match status" value="1"/>
</dbReference>
<feature type="binding site" evidence="12">
    <location>
        <position position="232"/>
    </location>
    <ligand>
        <name>S-adenosyl-L-methionine</name>
        <dbReference type="ChEBI" id="CHEBI:59789"/>
    </ligand>
</feature>
<comment type="cofactor">
    <cofactor evidence="12">
        <name>[4Fe-4S] cluster</name>
        <dbReference type="ChEBI" id="CHEBI:49883"/>
    </cofactor>
    <text evidence="12">Binds 2 [4Fe-4S] clusters. Binds 1 [4Fe-4S] cluster coordinated with 3 cysteines and an exchangeable S-adenosyl-L-methionine and 1 [4Fe-4S] cluster coordinated with 3 cysteines and the GTP-derived substrate.</text>
</comment>
<feature type="binding site" evidence="12">
    <location>
        <position position="198"/>
    </location>
    <ligand>
        <name>GTP</name>
        <dbReference type="ChEBI" id="CHEBI:37565"/>
    </ligand>
</feature>
<keyword evidence="8 12" id="KW-0342">GTP-binding</keyword>
<dbReference type="InterPro" id="IPR058240">
    <property type="entry name" value="rSAM_sf"/>
</dbReference>
<keyword evidence="7 12" id="KW-0411">Iron-sulfur</keyword>
<comment type="function">
    <text evidence="12">Catalyzes the cyclization of GTP to (8S)-3',8-cyclo-7,8-dihydroguanosine 5'-triphosphate.</text>
</comment>
<dbReference type="SFLD" id="SFLDG01386">
    <property type="entry name" value="main_SPASM_domain-containing"/>
    <property type="match status" value="1"/>
</dbReference>
<keyword evidence="3 12" id="KW-0949">S-adenosyl-L-methionine</keyword>
<dbReference type="CDD" id="cd21117">
    <property type="entry name" value="Twitch_MoaA"/>
    <property type="match status" value="1"/>
</dbReference>
<comment type="pathway">
    <text evidence="12">Cofactor biosynthesis; molybdopterin biosynthesis.</text>
</comment>
<dbReference type="Proteomes" id="UP001500540">
    <property type="component" value="Unassembled WGS sequence"/>
</dbReference>
<feature type="binding site" evidence="12">
    <location>
        <position position="59"/>
    </location>
    <ligand>
        <name>[4Fe-4S] cluster</name>
        <dbReference type="ChEBI" id="CHEBI:49883"/>
        <label>1</label>
        <note>4Fe-4S-S-AdoMet</note>
    </ligand>
</feature>
<dbReference type="SFLD" id="SFLDG01383">
    <property type="entry name" value="cyclic_pyranopterin_phosphate"/>
    <property type="match status" value="1"/>
</dbReference>
<comment type="subunit">
    <text evidence="12">Monomer and homodimer.</text>
</comment>
<name>A0ABP7GJS5_9MICO</name>
<evidence type="ECO:0000256" key="12">
    <source>
        <dbReference type="HAMAP-Rule" id="MF_01225"/>
    </source>
</evidence>
<evidence type="ECO:0000256" key="5">
    <source>
        <dbReference type="ARBA" id="ARBA00022741"/>
    </source>
</evidence>
<feature type="binding site" evidence="12">
    <location>
        <begin position="301"/>
        <end position="303"/>
    </location>
    <ligand>
        <name>GTP</name>
        <dbReference type="ChEBI" id="CHEBI:37565"/>
    </ligand>
</feature>
<comment type="catalytic activity">
    <reaction evidence="11 12">
        <text>GTP + AH2 + S-adenosyl-L-methionine = (8S)-3',8-cyclo-7,8-dihydroguanosine 5'-triphosphate + 5'-deoxyadenosine + L-methionine + A + H(+)</text>
        <dbReference type="Rhea" id="RHEA:49576"/>
        <dbReference type="ChEBI" id="CHEBI:13193"/>
        <dbReference type="ChEBI" id="CHEBI:15378"/>
        <dbReference type="ChEBI" id="CHEBI:17319"/>
        <dbReference type="ChEBI" id="CHEBI:17499"/>
        <dbReference type="ChEBI" id="CHEBI:37565"/>
        <dbReference type="ChEBI" id="CHEBI:57844"/>
        <dbReference type="ChEBI" id="CHEBI:59789"/>
        <dbReference type="ChEBI" id="CHEBI:131766"/>
        <dbReference type="EC" id="4.1.99.22"/>
    </reaction>
</comment>
<feature type="binding site" evidence="12">
    <location>
        <position position="137"/>
    </location>
    <ligand>
        <name>GTP</name>
        <dbReference type="ChEBI" id="CHEBI:37565"/>
    </ligand>
</feature>
<keyword evidence="15" id="KW-1185">Reference proteome</keyword>
<dbReference type="HAMAP" id="MF_01225_B">
    <property type="entry name" value="MoaA_B"/>
    <property type="match status" value="1"/>
</dbReference>
<organism evidence="14 15">
    <name type="scientific">Microbacterium kribbense</name>
    <dbReference type="NCBI Taxonomy" id="433645"/>
    <lineage>
        <taxon>Bacteria</taxon>
        <taxon>Bacillati</taxon>
        <taxon>Actinomycetota</taxon>
        <taxon>Actinomycetes</taxon>
        <taxon>Micrococcales</taxon>
        <taxon>Microbacteriaceae</taxon>
        <taxon>Microbacterium</taxon>
    </lineage>
</organism>
<evidence type="ECO:0000313" key="15">
    <source>
        <dbReference type="Proteomes" id="UP001500540"/>
    </source>
</evidence>
<dbReference type="InterPro" id="IPR010505">
    <property type="entry name" value="MoaA_twitch"/>
</dbReference>
<keyword evidence="4 12" id="KW-0479">Metal-binding</keyword>
<keyword evidence="5 12" id="KW-0547">Nucleotide-binding</keyword>
<feature type="binding site" evidence="12">
    <location>
        <position position="61"/>
    </location>
    <ligand>
        <name>S-adenosyl-L-methionine</name>
        <dbReference type="ChEBI" id="CHEBI:59789"/>
    </ligand>
</feature>
<evidence type="ECO:0000256" key="8">
    <source>
        <dbReference type="ARBA" id="ARBA00023134"/>
    </source>
</evidence>
<dbReference type="PANTHER" id="PTHR22960">
    <property type="entry name" value="MOLYBDOPTERIN COFACTOR SYNTHESIS PROTEIN A"/>
    <property type="match status" value="1"/>
</dbReference>
<dbReference type="PROSITE" id="PS01305">
    <property type="entry name" value="MOAA_NIFB_PQQE"/>
    <property type="match status" value="1"/>
</dbReference>
<dbReference type="InterPro" id="IPR000385">
    <property type="entry name" value="MoaA_NifB_PqqE_Fe-S-bd_CS"/>
</dbReference>
<evidence type="ECO:0000256" key="11">
    <source>
        <dbReference type="ARBA" id="ARBA00048697"/>
    </source>
</evidence>
<evidence type="ECO:0000256" key="9">
    <source>
        <dbReference type="ARBA" id="ARBA00023150"/>
    </source>
</evidence>
<evidence type="ECO:0000256" key="7">
    <source>
        <dbReference type="ARBA" id="ARBA00023014"/>
    </source>
</evidence>
<keyword evidence="6 12" id="KW-0408">Iron</keyword>
<dbReference type="InterPro" id="IPR013785">
    <property type="entry name" value="Aldolase_TIM"/>
</dbReference>
<dbReference type="PROSITE" id="PS51918">
    <property type="entry name" value="RADICAL_SAM"/>
    <property type="match status" value="1"/>
</dbReference>
<dbReference type="InterPro" id="IPR013483">
    <property type="entry name" value="MoaA"/>
</dbReference>
<dbReference type="CDD" id="cd01335">
    <property type="entry name" value="Radical_SAM"/>
    <property type="match status" value="1"/>
</dbReference>
<evidence type="ECO:0000259" key="13">
    <source>
        <dbReference type="PROSITE" id="PS51918"/>
    </source>
</evidence>
<dbReference type="SFLD" id="SFLDS00029">
    <property type="entry name" value="Radical_SAM"/>
    <property type="match status" value="1"/>
</dbReference>
<evidence type="ECO:0000313" key="14">
    <source>
        <dbReference type="EMBL" id="GAA3766344.1"/>
    </source>
</evidence>
<dbReference type="EC" id="4.1.99.22" evidence="1 12"/>
<feature type="binding site" evidence="12">
    <location>
        <position position="48"/>
    </location>
    <ligand>
        <name>GTP</name>
        <dbReference type="ChEBI" id="CHEBI:37565"/>
    </ligand>
</feature>
<dbReference type="InterPro" id="IPR007197">
    <property type="entry name" value="rSAM"/>
</dbReference>
<comment type="caution">
    <text evidence="14">The sequence shown here is derived from an EMBL/GenBank/DDBJ whole genome shotgun (WGS) entry which is preliminary data.</text>
</comment>